<dbReference type="AlphaFoldDB" id="A0A843U752"/>
<accession>A0A843U752</accession>
<keyword evidence="2" id="KW-1185">Reference proteome</keyword>
<sequence>MDPTLCPVWITVARKIRRPETKKPLQKHRAVLGCCRCNWSLLPYHWGYLWLNRCCLRGRWWLLLCCHLCELLTSCRHMLVLPGTLKHRSPPLHHNDWRGLGRKPLLLLLRLLLLLWLSLPQWNALRQRVPRLLELLGLSVDGHVLGYNRPIRLELLTLH</sequence>
<reference evidence="1" key="1">
    <citation type="submission" date="2017-07" db="EMBL/GenBank/DDBJ databases">
        <title>Taro Niue Genome Assembly and Annotation.</title>
        <authorList>
            <person name="Atibalentja N."/>
            <person name="Keating K."/>
            <person name="Fields C.J."/>
        </authorList>
    </citation>
    <scope>NUCLEOTIDE SEQUENCE</scope>
    <source>
        <strain evidence="1">Niue_2</strain>
        <tissue evidence="1">Leaf</tissue>
    </source>
</reference>
<evidence type="ECO:0000313" key="2">
    <source>
        <dbReference type="Proteomes" id="UP000652761"/>
    </source>
</evidence>
<dbReference type="EMBL" id="NMUH01000454">
    <property type="protein sequence ID" value="MQL79428.1"/>
    <property type="molecule type" value="Genomic_DNA"/>
</dbReference>
<evidence type="ECO:0000313" key="1">
    <source>
        <dbReference type="EMBL" id="MQL79428.1"/>
    </source>
</evidence>
<gene>
    <name evidence="1" type="ORF">Taro_011861</name>
</gene>
<name>A0A843U752_COLES</name>
<dbReference type="Proteomes" id="UP000652761">
    <property type="component" value="Unassembled WGS sequence"/>
</dbReference>
<organism evidence="1 2">
    <name type="scientific">Colocasia esculenta</name>
    <name type="common">Wild taro</name>
    <name type="synonym">Arum esculentum</name>
    <dbReference type="NCBI Taxonomy" id="4460"/>
    <lineage>
        <taxon>Eukaryota</taxon>
        <taxon>Viridiplantae</taxon>
        <taxon>Streptophyta</taxon>
        <taxon>Embryophyta</taxon>
        <taxon>Tracheophyta</taxon>
        <taxon>Spermatophyta</taxon>
        <taxon>Magnoliopsida</taxon>
        <taxon>Liliopsida</taxon>
        <taxon>Araceae</taxon>
        <taxon>Aroideae</taxon>
        <taxon>Colocasieae</taxon>
        <taxon>Colocasia</taxon>
    </lineage>
</organism>
<comment type="caution">
    <text evidence="1">The sequence shown here is derived from an EMBL/GenBank/DDBJ whole genome shotgun (WGS) entry which is preliminary data.</text>
</comment>
<protein>
    <submittedName>
        <fullName evidence="1">Uncharacterized protein</fullName>
    </submittedName>
</protein>
<proteinExistence type="predicted"/>